<evidence type="ECO:0000313" key="2">
    <source>
        <dbReference type="Proteomes" id="UP000717585"/>
    </source>
</evidence>
<name>A0A8J6E8H9_9EUKA</name>
<dbReference type="AlphaFoldDB" id="A0A8J6E8H9"/>
<organism evidence="1 2">
    <name type="scientific">Carpediemonas membranifera</name>
    <dbReference type="NCBI Taxonomy" id="201153"/>
    <lineage>
        <taxon>Eukaryota</taxon>
        <taxon>Metamonada</taxon>
        <taxon>Carpediemonas-like organisms</taxon>
        <taxon>Carpediemonas</taxon>
    </lineage>
</organism>
<dbReference type="Proteomes" id="UP000717585">
    <property type="component" value="Unassembled WGS sequence"/>
</dbReference>
<proteinExistence type="predicted"/>
<dbReference type="EMBL" id="JAHDYR010000043">
    <property type="protein sequence ID" value="KAG9391930.1"/>
    <property type="molecule type" value="Genomic_DNA"/>
</dbReference>
<keyword evidence="2" id="KW-1185">Reference proteome</keyword>
<accession>A0A8J6E8H9</accession>
<reference evidence="1" key="1">
    <citation type="submission" date="2021-05" db="EMBL/GenBank/DDBJ databases">
        <title>A free-living protist that lacks canonical eukaryotic 1 DNA replication and segregation systems.</title>
        <authorList>
            <person name="Salas-Leiva D.E."/>
            <person name="Tromer E.C."/>
            <person name="Curtis B.A."/>
            <person name="Jerlstrom-Hultqvist J."/>
            <person name="Kolisko M."/>
            <person name="Yi Z."/>
            <person name="Salas-Leiva J.S."/>
            <person name="Gallot-Lavallee L."/>
            <person name="Kops G.J.P.L."/>
            <person name="Archibald J.M."/>
            <person name="Simpson A.G.B."/>
            <person name="Roger A.J."/>
        </authorList>
    </citation>
    <scope>NUCLEOTIDE SEQUENCE</scope>
    <source>
        <strain evidence="1">BICM</strain>
    </source>
</reference>
<protein>
    <submittedName>
        <fullName evidence="1">Uncharacterized protein</fullName>
    </submittedName>
</protein>
<evidence type="ECO:0000313" key="1">
    <source>
        <dbReference type="EMBL" id="KAG9391930.1"/>
    </source>
</evidence>
<comment type="caution">
    <text evidence="1">The sequence shown here is derived from an EMBL/GenBank/DDBJ whole genome shotgun (WGS) entry which is preliminary data.</text>
</comment>
<sequence length="210" mass="22877">MKDCVQLLVVGGPAPLPPTRFKAKFAILSGDREKILIGTDILRVLGLLTKDSLFLQLVAENLSKEDGDDIPLSLNQLDVSEDVGAVEIPESASATLRSEVRALLAEYSTLFGPIPAQGAKVEPLLLLNLFLGDYGPKPPVACVSVNVPWQAGIRLSQDGLLGYRLSQGHEGFLLAWSPYEWLTGVPDQLIEGVHKVRRGWDEVDHVIKHP</sequence>
<gene>
    <name evidence="1" type="ORF">J8273_6778</name>
</gene>